<reference evidence="2" key="1">
    <citation type="submission" date="2016-06" db="EMBL/GenBank/DDBJ databases">
        <authorList>
            <person name="Varghese N."/>
        </authorList>
    </citation>
    <scope>NUCLEOTIDE SEQUENCE [LARGE SCALE GENOMIC DNA]</scope>
    <source>
        <strain evidence="2">DSM 46123</strain>
    </source>
</reference>
<evidence type="ECO:0000313" key="1">
    <source>
        <dbReference type="EMBL" id="SCL26648.1"/>
    </source>
</evidence>
<proteinExistence type="predicted"/>
<protein>
    <submittedName>
        <fullName evidence="1">Uncharacterized protein</fullName>
    </submittedName>
</protein>
<dbReference type="Proteomes" id="UP000198906">
    <property type="component" value="Unassembled WGS sequence"/>
</dbReference>
<accession>A0A1C6SB36</accession>
<sequence length="75" mass="7825">MDRTAPVDTPDTFPIGLCTIGAEVAALLDVEAGLRDILLPIRYDALAGALADLVDTRAGLAGLVPSTLPDQRRVP</sequence>
<dbReference type="RefSeq" id="WP_091461504.1">
    <property type="nucleotide sequence ID" value="NZ_FMHU01000002.1"/>
</dbReference>
<organism evidence="1 2">
    <name type="scientific">Micromonospora inyonensis</name>
    <dbReference type="NCBI Taxonomy" id="47866"/>
    <lineage>
        <taxon>Bacteria</taxon>
        <taxon>Bacillati</taxon>
        <taxon>Actinomycetota</taxon>
        <taxon>Actinomycetes</taxon>
        <taxon>Micromonosporales</taxon>
        <taxon>Micromonosporaceae</taxon>
        <taxon>Micromonospora</taxon>
    </lineage>
</organism>
<name>A0A1C6SB36_9ACTN</name>
<keyword evidence="2" id="KW-1185">Reference proteome</keyword>
<dbReference type="EMBL" id="FMHU01000002">
    <property type="protein sequence ID" value="SCL26648.1"/>
    <property type="molecule type" value="Genomic_DNA"/>
</dbReference>
<dbReference type="STRING" id="47866.GA0074694_4581"/>
<dbReference type="AlphaFoldDB" id="A0A1C6SB36"/>
<evidence type="ECO:0000313" key="2">
    <source>
        <dbReference type="Proteomes" id="UP000198906"/>
    </source>
</evidence>
<gene>
    <name evidence="1" type="ORF">GA0074694_4581</name>
</gene>